<dbReference type="EMBL" id="QMPZ01000087">
    <property type="protein sequence ID" value="RLE08625.1"/>
    <property type="molecule type" value="Genomic_DNA"/>
</dbReference>
<name>A0A497E2V6_UNCAE</name>
<accession>A0A497E2V6</accession>
<evidence type="ECO:0000313" key="2">
    <source>
        <dbReference type="EMBL" id="RLE08625.1"/>
    </source>
</evidence>
<dbReference type="Proteomes" id="UP000279422">
    <property type="component" value="Unassembled WGS sequence"/>
</dbReference>
<protein>
    <submittedName>
        <fullName evidence="2">Uncharacterized protein</fullName>
    </submittedName>
</protein>
<gene>
    <name evidence="2" type="ORF">DRJ00_05950</name>
</gene>
<proteinExistence type="predicted"/>
<keyword evidence="1" id="KW-0472">Membrane</keyword>
<feature type="transmembrane region" description="Helical" evidence="1">
    <location>
        <begin position="12"/>
        <end position="33"/>
    </location>
</feature>
<dbReference type="AlphaFoldDB" id="A0A497E2V6"/>
<keyword evidence="1" id="KW-1133">Transmembrane helix</keyword>
<evidence type="ECO:0000313" key="3">
    <source>
        <dbReference type="Proteomes" id="UP000279422"/>
    </source>
</evidence>
<organism evidence="2 3">
    <name type="scientific">Aerophobetes bacterium</name>
    <dbReference type="NCBI Taxonomy" id="2030807"/>
    <lineage>
        <taxon>Bacteria</taxon>
        <taxon>Candidatus Aerophobota</taxon>
    </lineage>
</organism>
<evidence type="ECO:0000256" key="1">
    <source>
        <dbReference type="SAM" id="Phobius"/>
    </source>
</evidence>
<comment type="caution">
    <text evidence="2">The sequence shown here is derived from an EMBL/GenBank/DDBJ whole genome shotgun (WGS) entry which is preliminary data.</text>
</comment>
<reference evidence="2 3" key="1">
    <citation type="submission" date="2018-06" db="EMBL/GenBank/DDBJ databases">
        <title>Extensive metabolic versatility and redundancy in microbially diverse, dynamic hydrothermal sediments.</title>
        <authorList>
            <person name="Dombrowski N."/>
            <person name="Teske A."/>
            <person name="Baker B.J."/>
        </authorList>
    </citation>
    <scope>NUCLEOTIDE SEQUENCE [LARGE SCALE GENOMIC DNA]</scope>
    <source>
        <strain evidence="2">B47_G16</strain>
    </source>
</reference>
<sequence length="304" mass="35048">MQRKERKAVSGFILFLTVMVFLQYLAIPAMAMYHEVYKWDGLNWTLVTDGKATVFSEGEDAQQLRFSPLDSGSSVYHSSKAGNPGQFLIENVVQVHSFSNNSNDCFSNWHCHCNCCYHPWIEVWISESELIWDVFKPGCFMGKAFIIGVKSYFPVQILFGSGTIKIPGGFDLRNHTFIWKDWTRPTTGEYMMENMKRKDSLFSNKNKEGSPPDTIDINYWWCFADERPDLYEWNRAAEPVPVENNVGPNPDQWKRASDMNGQVIAIPDIDVWKYLAFFENIKVENSDSEGKYFEQFSITVAPTL</sequence>
<keyword evidence="1" id="KW-0812">Transmembrane</keyword>